<dbReference type="OrthoDB" id="9876156at2"/>
<dbReference type="Proteomes" id="UP000179524">
    <property type="component" value="Unassembled WGS sequence"/>
</dbReference>
<gene>
    <name evidence="1" type="ORF">BKP37_09130</name>
</gene>
<name>A0A1S2LPF5_9BACI</name>
<organism evidence="1 2">
    <name type="scientific">Anaerobacillus alkalilacustris</name>
    <dbReference type="NCBI Taxonomy" id="393763"/>
    <lineage>
        <taxon>Bacteria</taxon>
        <taxon>Bacillati</taxon>
        <taxon>Bacillota</taxon>
        <taxon>Bacilli</taxon>
        <taxon>Bacillales</taxon>
        <taxon>Bacillaceae</taxon>
        <taxon>Anaerobacillus</taxon>
    </lineage>
</organism>
<dbReference type="RefSeq" id="WP_071309294.1">
    <property type="nucleotide sequence ID" value="NZ_MLQR01000022.1"/>
</dbReference>
<keyword evidence="2" id="KW-1185">Reference proteome</keyword>
<comment type="caution">
    <text evidence="1">The sequence shown here is derived from an EMBL/GenBank/DDBJ whole genome shotgun (WGS) entry which is preliminary data.</text>
</comment>
<protein>
    <submittedName>
        <fullName evidence="1">Uncharacterized protein</fullName>
    </submittedName>
</protein>
<accession>A0A1S2LPF5</accession>
<reference evidence="1 2" key="1">
    <citation type="submission" date="2016-10" db="EMBL/GenBank/DDBJ databases">
        <title>Draft genome sequences of four alkaliphilic bacteria belonging to the Anaerobacillus genus.</title>
        <authorList>
            <person name="Bassil N.M."/>
            <person name="Lloyd J.R."/>
        </authorList>
    </citation>
    <scope>NUCLEOTIDE SEQUENCE [LARGE SCALE GENOMIC DNA]</scope>
    <source>
        <strain evidence="1 2">DSM 18345</strain>
    </source>
</reference>
<evidence type="ECO:0000313" key="1">
    <source>
        <dbReference type="EMBL" id="OIJ14234.1"/>
    </source>
</evidence>
<proteinExistence type="predicted"/>
<dbReference type="AlphaFoldDB" id="A0A1S2LPF5"/>
<dbReference type="EMBL" id="MLQR01000022">
    <property type="protein sequence ID" value="OIJ14234.1"/>
    <property type="molecule type" value="Genomic_DNA"/>
</dbReference>
<evidence type="ECO:0000313" key="2">
    <source>
        <dbReference type="Proteomes" id="UP000179524"/>
    </source>
</evidence>
<sequence>MEFVIMLGVVIIVIVCFSIKEKLSIINEQNKAFFKVKNKVNGKVYTVYSVKNETNERTEFLIYDNNKWQWVLSDIYIPY</sequence>